<organism evidence="4 5">
    <name type="scientific">Clostridium mobile</name>
    <dbReference type="NCBI Taxonomy" id="2841512"/>
    <lineage>
        <taxon>Bacteria</taxon>
        <taxon>Bacillati</taxon>
        <taxon>Bacillota</taxon>
        <taxon>Clostridia</taxon>
        <taxon>Eubacteriales</taxon>
        <taxon>Clostridiaceae</taxon>
        <taxon>Clostridium</taxon>
    </lineage>
</organism>
<dbReference type="InterPro" id="IPR050680">
    <property type="entry name" value="YpeA/RimI_acetyltransf"/>
</dbReference>
<gene>
    <name evidence="4" type="ORF">KQI86_00700</name>
</gene>
<sequence length="236" mass="28001">MIKKNNKYIGYIWNTKEGNSLYYINSMNLIPEECNEFNIMMLLEVFRPKDRAHLMCSNNGYNIKLLEKVGFKKKNGTLKMERDLIFNRKSFLPKEVKFKVFQRGKDEEIRCFIQNEVFKNQSRKPLTIKDIVYDQYQEYYFPDGAIFIIVDGVYIGYGQIIIYNSTPLIVNVGILKEYRGKGYGEILINYLLNIIIDYKFTKAIIKVDWNNETALNLYKKCGFKVIEEDYKMEIII</sequence>
<feature type="domain" description="N-acetyltransferase" evidence="3">
    <location>
        <begin position="107"/>
        <end position="236"/>
    </location>
</feature>
<name>A0ABS6ECB1_9CLOT</name>
<protein>
    <submittedName>
        <fullName evidence="4">GNAT family N-acetyltransferase</fullName>
    </submittedName>
</protein>
<dbReference type="Pfam" id="PF00583">
    <property type="entry name" value="Acetyltransf_1"/>
    <property type="match status" value="1"/>
</dbReference>
<dbReference type="PANTHER" id="PTHR43420">
    <property type="entry name" value="ACETYLTRANSFERASE"/>
    <property type="match status" value="1"/>
</dbReference>
<keyword evidence="2" id="KW-0012">Acyltransferase</keyword>
<accession>A0ABS6ECB1</accession>
<dbReference type="CDD" id="cd04301">
    <property type="entry name" value="NAT_SF"/>
    <property type="match status" value="1"/>
</dbReference>
<proteinExistence type="predicted"/>
<dbReference type="EMBL" id="JAHLQF010000001">
    <property type="protein sequence ID" value="MBU5482821.1"/>
    <property type="molecule type" value="Genomic_DNA"/>
</dbReference>
<reference evidence="4 5" key="1">
    <citation type="submission" date="2021-06" db="EMBL/GenBank/DDBJ databases">
        <authorList>
            <person name="Sun Q."/>
            <person name="Li D."/>
        </authorList>
    </citation>
    <scope>NUCLEOTIDE SEQUENCE [LARGE SCALE GENOMIC DNA]</scope>
    <source>
        <strain evidence="4 5">MSJ-11</strain>
    </source>
</reference>
<dbReference type="InterPro" id="IPR000182">
    <property type="entry name" value="GNAT_dom"/>
</dbReference>
<dbReference type="RefSeq" id="WP_216437238.1">
    <property type="nucleotide sequence ID" value="NZ_JAHLQF010000001.1"/>
</dbReference>
<evidence type="ECO:0000256" key="1">
    <source>
        <dbReference type="ARBA" id="ARBA00022679"/>
    </source>
</evidence>
<evidence type="ECO:0000256" key="2">
    <source>
        <dbReference type="ARBA" id="ARBA00023315"/>
    </source>
</evidence>
<evidence type="ECO:0000259" key="3">
    <source>
        <dbReference type="PROSITE" id="PS51186"/>
    </source>
</evidence>
<keyword evidence="5" id="KW-1185">Reference proteome</keyword>
<evidence type="ECO:0000313" key="5">
    <source>
        <dbReference type="Proteomes" id="UP000726170"/>
    </source>
</evidence>
<comment type="caution">
    <text evidence="4">The sequence shown here is derived from an EMBL/GenBank/DDBJ whole genome shotgun (WGS) entry which is preliminary data.</text>
</comment>
<dbReference type="Proteomes" id="UP000726170">
    <property type="component" value="Unassembled WGS sequence"/>
</dbReference>
<dbReference type="PROSITE" id="PS51186">
    <property type="entry name" value="GNAT"/>
    <property type="match status" value="1"/>
</dbReference>
<keyword evidence="1" id="KW-0808">Transferase</keyword>
<evidence type="ECO:0000313" key="4">
    <source>
        <dbReference type="EMBL" id="MBU5482821.1"/>
    </source>
</evidence>